<accession>A0A286UX54</accession>
<evidence type="ECO:0000313" key="3">
    <source>
        <dbReference type="EMBL" id="PAV24045.1"/>
    </source>
</evidence>
<dbReference type="CDD" id="cd05233">
    <property type="entry name" value="SDR_c"/>
    <property type="match status" value="1"/>
</dbReference>
<name>A0A286UX54_9AGAM</name>
<comment type="caution">
    <text evidence="3">The sequence shown here is derived from an EMBL/GenBank/DDBJ whole genome shotgun (WGS) entry which is preliminary data.</text>
</comment>
<dbReference type="Gene3D" id="3.40.50.720">
    <property type="entry name" value="NAD(P)-binding Rossmann-like Domain"/>
    <property type="match status" value="1"/>
</dbReference>
<dbReference type="InterPro" id="IPR002347">
    <property type="entry name" value="SDR_fam"/>
</dbReference>
<dbReference type="GO" id="GO:0016491">
    <property type="term" value="F:oxidoreductase activity"/>
    <property type="evidence" value="ECO:0007669"/>
    <property type="project" value="UniProtKB-KW"/>
</dbReference>
<evidence type="ECO:0000313" key="4">
    <source>
        <dbReference type="Proteomes" id="UP000217199"/>
    </source>
</evidence>
<proteinExistence type="inferred from homology"/>
<dbReference type="EMBL" id="NBII01000001">
    <property type="protein sequence ID" value="PAV24045.1"/>
    <property type="molecule type" value="Genomic_DNA"/>
</dbReference>
<evidence type="ECO:0000256" key="2">
    <source>
        <dbReference type="ARBA" id="ARBA00023002"/>
    </source>
</evidence>
<dbReference type="SUPFAM" id="SSF51735">
    <property type="entry name" value="NAD(P)-binding Rossmann-fold domains"/>
    <property type="match status" value="1"/>
</dbReference>
<keyword evidence="2" id="KW-0560">Oxidoreductase</keyword>
<dbReference type="PANTHER" id="PTHR43477:SF1">
    <property type="entry name" value="DIHYDROANTICAPSIN 7-DEHYDROGENASE"/>
    <property type="match status" value="1"/>
</dbReference>
<dbReference type="InterPro" id="IPR051122">
    <property type="entry name" value="SDR_DHRS6-like"/>
</dbReference>
<dbReference type="Pfam" id="PF13561">
    <property type="entry name" value="adh_short_C2"/>
    <property type="match status" value="1"/>
</dbReference>
<sequence>MATLKGKRIVVVGGSSGIGFAVARESLKLNAELVVVASSSATKVENAVSKLEKEIENLGLRGKVYGRVVDASSPQSVKDFASGLEEIDHLVWTSGALPNDVNPNELFGGSFKDQDLEKYKGIFDIRLWGLAHAVQIIKIRDGGSITLTGGASYAKPIKGLTTLIPAIGAVDAFTRGLAIELAPVRVNCVFPGLVNTEFFSDFPEPTKEAIFKAEGSKLPVGHVGTPEELAEAYLFLMKCTFITGQRIVVDGGSVII</sequence>
<dbReference type="OrthoDB" id="294295at2759"/>
<dbReference type="PANTHER" id="PTHR43477">
    <property type="entry name" value="DIHYDROANTICAPSIN 7-DEHYDROGENASE"/>
    <property type="match status" value="1"/>
</dbReference>
<evidence type="ECO:0000256" key="1">
    <source>
        <dbReference type="ARBA" id="ARBA00006484"/>
    </source>
</evidence>
<dbReference type="InterPro" id="IPR036291">
    <property type="entry name" value="NAD(P)-bd_dom_sf"/>
</dbReference>
<reference evidence="3 4" key="1">
    <citation type="journal article" date="2017" name="Mol. Ecol.">
        <title>Comparative and population genomic landscape of Phellinus noxius: A hypervariable fungus causing root rot in trees.</title>
        <authorList>
            <person name="Chung C.L."/>
            <person name="Lee T.J."/>
            <person name="Akiba M."/>
            <person name="Lee H.H."/>
            <person name="Kuo T.H."/>
            <person name="Liu D."/>
            <person name="Ke H.M."/>
            <person name="Yokoi T."/>
            <person name="Roa M.B."/>
            <person name="Lu M.J."/>
            <person name="Chang Y.Y."/>
            <person name="Ann P.J."/>
            <person name="Tsai J.N."/>
            <person name="Chen C.Y."/>
            <person name="Tzean S.S."/>
            <person name="Ota Y."/>
            <person name="Hattori T."/>
            <person name="Sahashi N."/>
            <person name="Liou R.F."/>
            <person name="Kikuchi T."/>
            <person name="Tsai I.J."/>
        </authorList>
    </citation>
    <scope>NUCLEOTIDE SEQUENCE [LARGE SCALE GENOMIC DNA]</scope>
    <source>
        <strain evidence="3 4">FFPRI411160</strain>
    </source>
</reference>
<dbReference type="STRING" id="2282107.A0A286UX54"/>
<dbReference type="InParanoid" id="A0A286UX54"/>
<organism evidence="3 4">
    <name type="scientific">Pyrrhoderma noxium</name>
    <dbReference type="NCBI Taxonomy" id="2282107"/>
    <lineage>
        <taxon>Eukaryota</taxon>
        <taxon>Fungi</taxon>
        <taxon>Dikarya</taxon>
        <taxon>Basidiomycota</taxon>
        <taxon>Agaricomycotina</taxon>
        <taxon>Agaricomycetes</taxon>
        <taxon>Hymenochaetales</taxon>
        <taxon>Hymenochaetaceae</taxon>
        <taxon>Pyrrhoderma</taxon>
    </lineage>
</organism>
<gene>
    <name evidence="3" type="ORF">PNOK_0111300</name>
</gene>
<protein>
    <submittedName>
        <fullName evidence="3">Short-chain dehydrogenase</fullName>
    </submittedName>
</protein>
<dbReference type="AlphaFoldDB" id="A0A286UX54"/>
<dbReference type="PRINTS" id="PR00081">
    <property type="entry name" value="GDHRDH"/>
</dbReference>
<keyword evidence="4" id="KW-1185">Reference proteome</keyword>
<dbReference type="Proteomes" id="UP000217199">
    <property type="component" value="Unassembled WGS sequence"/>
</dbReference>
<comment type="similarity">
    <text evidence="1">Belongs to the short-chain dehydrogenases/reductases (SDR) family.</text>
</comment>